<evidence type="ECO:0000313" key="2">
    <source>
        <dbReference type="Proteomes" id="UP000011131"/>
    </source>
</evidence>
<evidence type="ECO:0000313" key="1">
    <source>
        <dbReference type="EMBL" id="AGC48183.1"/>
    </source>
</evidence>
<protein>
    <recommendedName>
        <fullName evidence="3">Beta-ketoacyl synthase N-terminal domain-containing protein</fullName>
    </recommendedName>
</protein>
<dbReference type="InterPro" id="IPR016039">
    <property type="entry name" value="Thiolase-like"/>
</dbReference>
<dbReference type="PATRIC" id="fig|1278073.3.peg.7016"/>
<dbReference type="STRING" id="1278073.MYSTI_06910"/>
<dbReference type="SUPFAM" id="SSF53901">
    <property type="entry name" value="Thiolase-like"/>
    <property type="match status" value="2"/>
</dbReference>
<dbReference type="AlphaFoldDB" id="L7UJK3"/>
<sequence length="356" mass="38405">MTRGLEILSVGMVTPVGLTAPTTAAAIRAGISRVRETPFVDLRFQPHPGAFVDTACLPELHQVDSRLGFREARMLRLAAPALREAARHLEEPPILLLAMPEELRPEEVAPTRFLEALSRSADVPLDLSRSRCVAQGRAAGLVALAEAFQLIQMHRATDILVGGVDTFMVPELLATLELEARLRGAGPSDGFIPGEGACFLWLGATGRGRRSRIQPVATIEGVGTGHEPGHRYSQEPYRGEGLAESFLSLFASRPVSAPRVQSVYTGLNGESFWAKEWGVACLRSRDHFSDDLRTHHPVENIGDPGAALGPVMLGLAAIGLQRGYLPGPCLVWCSSDREERGAALLCAQEGETRGDR</sequence>
<dbReference type="Proteomes" id="UP000011131">
    <property type="component" value="Chromosome"/>
</dbReference>
<keyword evidence="2" id="KW-1185">Reference proteome</keyword>
<dbReference type="Gene3D" id="3.40.47.10">
    <property type="match status" value="1"/>
</dbReference>
<accession>L7UJK3</accession>
<dbReference type="eggNOG" id="COG0304">
    <property type="taxonomic scope" value="Bacteria"/>
</dbReference>
<dbReference type="HOGENOM" id="CLU_063022_0_0_7"/>
<name>L7UJK3_MYXSD</name>
<organism evidence="1 2">
    <name type="scientific">Myxococcus stipitatus (strain DSM 14675 / JCM 12634 / Mx s8)</name>
    <dbReference type="NCBI Taxonomy" id="1278073"/>
    <lineage>
        <taxon>Bacteria</taxon>
        <taxon>Pseudomonadati</taxon>
        <taxon>Myxococcota</taxon>
        <taxon>Myxococcia</taxon>
        <taxon>Myxococcales</taxon>
        <taxon>Cystobacterineae</taxon>
        <taxon>Myxococcaceae</taxon>
        <taxon>Myxococcus</taxon>
    </lineage>
</organism>
<reference evidence="1 2" key="1">
    <citation type="journal article" date="2013" name="Genome Announc.">
        <title>Complete genome sequence of Myxococcus stipitatus strain DSM 14675, a fruiting myxobacterium.</title>
        <authorList>
            <person name="Huntley S."/>
            <person name="Kneip S."/>
            <person name="Treuner-Lange A."/>
            <person name="Sogaard-Andersen L."/>
        </authorList>
    </citation>
    <scope>NUCLEOTIDE SEQUENCE [LARGE SCALE GENOMIC DNA]</scope>
    <source>
        <strain evidence="2">DSM 14675 / JCM 12634 / Mx s8</strain>
    </source>
</reference>
<dbReference type="EMBL" id="CP004025">
    <property type="protein sequence ID" value="AGC48183.1"/>
    <property type="molecule type" value="Genomic_DNA"/>
</dbReference>
<evidence type="ECO:0008006" key="3">
    <source>
        <dbReference type="Google" id="ProtNLM"/>
    </source>
</evidence>
<dbReference type="KEGG" id="msd:MYSTI_06910"/>
<dbReference type="GO" id="GO:0016746">
    <property type="term" value="F:acyltransferase activity"/>
    <property type="evidence" value="ECO:0007669"/>
    <property type="project" value="InterPro"/>
</dbReference>
<proteinExistence type="predicted"/>
<gene>
    <name evidence="1" type="ordered locus">MYSTI_06910</name>
</gene>